<accession>A0A2A6CD22</accession>
<feature type="compositionally biased region" description="Basic and acidic residues" evidence="1">
    <location>
        <begin position="103"/>
        <end position="112"/>
    </location>
</feature>
<evidence type="ECO:0000256" key="1">
    <source>
        <dbReference type="SAM" id="MobiDB-lite"/>
    </source>
</evidence>
<dbReference type="Proteomes" id="UP000005239">
    <property type="component" value="Unassembled WGS sequence"/>
</dbReference>
<reference evidence="3" key="1">
    <citation type="journal article" date="2008" name="Nat. Genet.">
        <title>The Pristionchus pacificus genome provides a unique perspective on nematode lifestyle and parasitism.</title>
        <authorList>
            <person name="Dieterich C."/>
            <person name="Clifton S.W."/>
            <person name="Schuster L.N."/>
            <person name="Chinwalla A."/>
            <person name="Delehaunty K."/>
            <person name="Dinkelacker I."/>
            <person name="Fulton L."/>
            <person name="Fulton R."/>
            <person name="Godfrey J."/>
            <person name="Minx P."/>
            <person name="Mitreva M."/>
            <person name="Roeseler W."/>
            <person name="Tian H."/>
            <person name="Witte H."/>
            <person name="Yang S.P."/>
            <person name="Wilson R.K."/>
            <person name="Sommer R.J."/>
        </authorList>
    </citation>
    <scope>NUCLEOTIDE SEQUENCE [LARGE SCALE GENOMIC DNA]</scope>
    <source>
        <strain evidence="3">PS312</strain>
    </source>
</reference>
<name>A0A2A6CD22_PRIPA</name>
<evidence type="ECO:0000313" key="3">
    <source>
        <dbReference type="Proteomes" id="UP000005239"/>
    </source>
</evidence>
<reference evidence="2" key="2">
    <citation type="submission" date="2022-06" db="UniProtKB">
        <authorList>
            <consortium name="EnsemblMetazoa"/>
        </authorList>
    </citation>
    <scope>IDENTIFICATION</scope>
    <source>
        <strain evidence="2">PS312</strain>
    </source>
</reference>
<accession>A0A8R1Y3W1</accession>
<keyword evidence="3" id="KW-1185">Reference proteome</keyword>
<feature type="region of interest" description="Disordered" evidence="1">
    <location>
        <begin position="84"/>
        <end position="120"/>
    </location>
</feature>
<sequence>MANCSEDPGGGERLCEKIAIHPMQEVLEKQWEEFTQPESGAYAELKGESTKTRIQKEDIINLQHMGFFICDHAYTAASDFVGVSFSSPSRTDPRSRPRSCCLQEEKKPVQPKKEKRKPKA</sequence>
<gene>
    <name evidence="2" type="primary">WBGene00092501</name>
</gene>
<dbReference type="EnsemblMetazoa" id="PPA02947.1">
    <property type="protein sequence ID" value="PPA02947.1"/>
    <property type="gene ID" value="WBGene00092501"/>
</dbReference>
<protein>
    <submittedName>
        <fullName evidence="2">Uncharacterized protein</fullName>
    </submittedName>
</protein>
<organism evidence="2 3">
    <name type="scientific">Pristionchus pacificus</name>
    <name type="common">Parasitic nematode worm</name>
    <dbReference type="NCBI Taxonomy" id="54126"/>
    <lineage>
        <taxon>Eukaryota</taxon>
        <taxon>Metazoa</taxon>
        <taxon>Ecdysozoa</taxon>
        <taxon>Nematoda</taxon>
        <taxon>Chromadorea</taxon>
        <taxon>Rhabditida</taxon>
        <taxon>Rhabditina</taxon>
        <taxon>Diplogasteromorpha</taxon>
        <taxon>Diplogasteroidea</taxon>
        <taxon>Neodiplogasteridae</taxon>
        <taxon>Pristionchus</taxon>
    </lineage>
</organism>
<evidence type="ECO:0000313" key="2">
    <source>
        <dbReference type="EnsemblMetazoa" id="PPA02947.1"/>
    </source>
</evidence>
<proteinExistence type="predicted"/>
<dbReference type="AlphaFoldDB" id="A0A2A6CD22"/>